<proteinExistence type="predicted"/>
<protein>
    <submittedName>
        <fullName evidence="1">Leucine zipper tumor suppressor 3-like protein</fullName>
    </submittedName>
</protein>
<dbReference type="Proteomes" id="UP000290572">
    <property type="component" value="Unassembled WGS sequence"/>
</dbReference>
<gene>
    <name evidence="1" type="ORF">ROHU_010170</name>
</gene>
<accession>A0A498LVY5</accession>
<reference evidence="1 2" key="1">
    <citation type="submission" date="2018-03" db="EMBL/GenBank/DDBJ databases">
        <title>Draft genome sequence of Rohu Carp (Labeo rohita).</title>
        <authorList>
            <person name="Das P."/>
            <person name="Kushwaha B."/>
            <person name="Joshi C.G."/>
            <person name="Kumar D."/>
            <person name="Nagpure N.S."/>
            <person name="Sahoo L."/>
            <person name="Das S.P."/>
            <person name="Bit A."/>
            <person name="Patnaik S."/>
            <person name="Meher P.K."/>
            <person name="Jayasankar P."/>
            <person name="Koringa P.G."/>
            <person name="Patel N.V."/>
            <person name="Hinsu A.T."/>
            <person name="Kumar R."/>
            <person name="Pandey M."/>
            <person name="Agarwal S."/>
            <person name="Srivastava S."/>
            <person name="Singh M."/>
            <person name="Iquebal M.A."/>
            <person name="Jaiswal S."/>
            <person name="Angadi U.B."/>
            <person name="Kumar N."/>
            <person name="Raza M."/>
            <person name="Shah T.M."/>
            <person name="Rai A."/>
            <person name="Jena J.K."/>
        </authorList>
    </citation>
    <scope>NUCLEOTIDE SEQUENCE [LARGE SCALE GENOMIC DNA]</scope>
    <source>
        <strain evidence="1">DASCIFA01</strain>
        <tissue evidence="1">Testis</tissue>
    </source>
</reference>
<evidence type="ECO:0000313" key="1">
    <source>
        <dbReference type="EMBL" id="RXN12330.1"/>
    </source>
</evidence>
<comment type="caution">
    <text evidence="1">The sequence shown here is derived from an EMBL/GenBank/DDBJ whole genome shotgun (WGS) entry which is preliminary data.</text>
</comment>
<name>A0A498LVY5_LABRO</name>
<organism evidence="1 2">
    <name type="scientific">Labeo rohita</name>
    <name type="common">Indian major carp</name>
    <name type="synonym">Cyprinus rohita</name>
    <dbReference type="NCBI Taxonomy" id="84645"/>
    <lineage>
        <taxon>Eukaryota</taxon>
        <taxon>Metazoa</taxon>
        <taxon>Chordata</taxon>
        <taxon>Craniata</taxon>
        <taxon>Vertebrata</taxon>
        <taxon>Euteleostomi</taxon>
        <taxon>Actinopterygii</taxon>
        <taxon>Neopterygii</taxon>
        <taxon>Teleostei</taxon>
        <taxon>Ostariophysi</taxon>
        <taxon>Cypriniformes</taxon>
        <taxon>Cyprinidae</taxon>
        <taxon>Labeoninae</taxon>
        <taxon>Labeonini</taxon>
        <taxon>Labeo</taxon>
    </lineage>
</organism>
<sequence length="132" mass="14330">MLVECVSVILGNDLAGGKVFPCPIVVDKPVVTGQPDVAAHFPAVFPTCAVTRAQSQKWDVVDLTDSFINPVSDISEYTLLIKPEISSSLEKDNPDSAATSLEVGKEYLAAAQKEIWKKLWVVQLCTTGMMVY</sequence>
<keyword evidence="2" id="KW-1185">Reference proteome</keyword>
<dbReference type="AlphaFoldDB" id="A0A498LVY5"/>
<dbReference type="EMBL" id="QBIY01013071">
    <property type="protein sequence ID" value="RXN12330.1"/>
    <property type="molecule type" value="Genomic_DNA"/>
</dbReference>
<evidence type="ECO:0000313" key="2">
    <source>
        <dbReference type="Proteomes" id="UP000290572"/>
    </source>
</evidence>